<protein>
    <submittedName>
        <fullName evidence="1">Uncharacterized protein</fullName>
    </submittedName>
</protein>
<dbReference type="OrthoDB" id="9996675at2"/>
<reference evidence="1 2" key="1">
    <citation type="submission" date="2016-10" db="EMBL/GenBank/DDBJ databases">
        <authorList>
            <person name="de Groot N.N."/>
        </authorList>
    </citation>
    <scope>NUCLEOTIDE SEQUENCE [LARGE SCALE GENOMIC DNA]</scope>
    <source>
        <strain evidence="1 2">DSM 24015</strain>
    </source>
</reference>
<proteinExistence type="predicted"/>
<keyword evidence="2" id="KW-1185">Reference proteome</keyword>
<dbReference type="RefSeq" id="WP_092738065.1">
    <property type="nucleotide sequence ID" value="NZ_FNAS01000028.1"/>
</dbReference>
<dbReference type="AlphaFoldDB" id="A0A1G7FUL7"/>
<sequence length="188" mass="21868">MKELIELLSKDIQVHEAGTGSLYVEYKGKKVRVADHEPNHTMKRMRGYADLEIYTKDACNTTLKTEIDVVEDIADFFEIEITNETLLKKSEENLQYKIDQSKMTASFEETMAKIQNTREEKIANLKPFVIENLDKIKEIINEAEVYSDSASNGTKRRKKRRNYFFNKMKEVFSIEVELSDVNDVIKAI</sequence>
<dbReference type="EMBL" id="FNAS01000028">
    <property type="protein sequence ID" value="SDE79561.1"/>
    <property type="molecule type" value="Genomic_DNA"/>
</dbReference>
<evidence type="ECO:0000313" key="1">
    <source>
        <dbReference type="EMBL" id="SDE79561.1"/>
    </source>
</evidence>
<dbReference type="STRING" id="1071918.SAMN05421544_1284"/>
<name>A0A1G7FUL7_9FLAO</name>
<accession>A0A1G7FUL7</accession>
<organism evidence="1 2">
    <name type="scientific">Riemerella columbipharyngis</name>
    <dbReference type="NCBI Taxonomy" id="1071918"/>
    <lineage>
        <taxon>Bacteria</taxon>
        <taxon>Pseudomonadati</taxon>
        <taxon>Bacteroidota</taxon>
        <taxon>Flavobacteriia</taxon>
        <taxon>Flavobacteriales</taxon>
        <taxon>Weeksellaceae</taxon>
        <taxon>Riemerella</taxon>
    </lineage>
</organism>
<evidence type="ECO:0000313" key="2">
    <source>
        <dbReference type="Proteomes" id="UP000198517"/>
    </source>
</evidence>
<dbReference type="Proteomes" id="UP000198517">
    <property type="component" value="Unassembled WGS sequence"/>
</dbReference>
<gene>
    <name evidence="1" type="ORF">SAMN05421544_1284</name>
</gene>